<feature type="region of interest" description="Disordered" evidence="1">
    <location>
        <begin position="160"/>
        <end position="182"/>
    </location>
</feature>
<dbReference type="Proteomes" id="UP000006854">
    <property type="component" value="Chromosome"/>
</dbReference>
<dbReference type="KEGG" id="sve:SVEN_5072"/>
<organism evidence="2 3">
    <name type="scientific">Streptomyces venezuelae (strain ATCC 10712 / CBS 650.69 / DSM 40230 / JCM 4526 / NBRC 13096 / PD 04745)</name>
    <dbReference type="NCBI Taxonomy" id="953739"/>
    <lineage>
        <taxon>Bacteria</taxon>
        <taxon>Bacillati</taxon>
        <taxon>Actinomycetota</taxon>
        <taxon>Actinomycetes</taxon>
        <taxon>Kitasatosporales</taxon>
        <taxon>Streptomycetaceae</taxon>
        <taxon>Streptomyces</taxon>
    </lineage>
</organism>
<evidence type="ECO:0000313" key="2">
    <source>
        <dbReference type="EMBL" id="CCA58358.1"/>
    </source>
</evidence>
<dbReference type="OrthoDB" id="4238587at2"/>
<dbReference type="EMBL" id="FR845719">
    <property type="protein sequence ID" value="CCA58358.1"/>
    <property type="molecule type" value="Genomic_DNA"/>
</dbReference>
<sequence length="226" mass="23871">MKSQVRGGTRWKRFAVVMVPSVAATAAIGVGLAQGVLAASFSISGQEFKVKAKELEGYDFVQYGSYVKGKDLKGGDLSEPVAVSGFSEAYITDMCQSVVTPNVPFIGTVSLQLSAGSKGKTATEDRRVYAKGIYLDVSSLEANAEFKNIDIGVAAGALGKDNDGKPNGKPGIQPGTESKAHPYGFSQRADEAVLKDVKQKAWATTAATFKLPDLKLSLHRGAVECF</sequence>
<dbReference type="STRING" id="953739.SVEN_5072"/>
<dbReference type="Pfam" id="PF19741">
    <property type="entry name" value="DUF6230"/>
    <property type="match status" value="1"/>
</dbReference>
<gene>
    <name evidence="2" type="ordered locus">SVEN_5072</name>
</gene>
<dbReference type="RefSeq" id="WP_015036256.1">
    <property type="nucleotide sequence ID" value="NC_018750.1"/>
</dbReference>
<dbReference type="InterPro" id="IPR046198">
    <property type="entry name" value="DUF6230"/>
</dbReference>
<keyword evidence="3" id="KW-1185">Reference proteome</keyword>
<evidence type="ECO:0000256" key="1">
    <source>
        <dbReference type="SAM" id="MobiDB-lite"/>
    </source>
</evidence>
<name>F2R3Y6_STRVP</name>
<evidence type="ECO:0000313" key="3">
    <source>
        <dbReference type="Proteomes" id="UP000006854"/>
    </source>
</evidence>
<accession>F2R3Y6</accession>
<dbReference type="eggNOG" id="ENOG50312Q2">
    <property type="taxonomic scope" value="Bacteria"/>
</dbReference>
<protein>
    <submittedName>
        <fullName evidence="2">Cholesterol esterase</fullName>
    </submittedName>
</protein>
<proteinExistence type="predicted"/>
<dbReference type="HOGENOM" id="CLU_092426_0_0_11"/>
<dbReference type="GeneID" id="51865633"/>
<reference evidence="2 3" key="1">
    <citation type="journal article" date="2011" name="BMC Genomics">
        <title>Genome-wide analysis of the role of GlnR in Streptomyces venezuelae provides new insights into global nitrogen regulation in actinomycetes.</title>
        <authorList>
            <person name="Pullan S.T."/>
            <person name="Bibb M.J."/>
            <person name="Merrick M."/>
        </authorList>
    </citation>
    <scope>NUCLEOTIDE SEQUENCE [LARGE SCALE GENOMIC DNA]</scope>
    <source>
        <strain evidence="2">ATCC 10712</strain>
    </source>
</reference>
<dbReference type="AlphaFoldDB" id="F2R3Y6"/>
<dbReference type="PATRIC" id="fig|953739.5.peg.208"/>